<protein>
    <submittedName>
        <fullName evidence="2">Uncharacterized protein</fullName>
    </submittedName>
</protein>
<evidence type="ECO:0000313" key="2">
    <source>
        <dbReference type="EMBL" id="KAF9878550.1"/>
    </source>
</evidence>
<feature type="signal peptide" evidence="1">
    <location>
        <begin position="1"/>
        <end position="20"/>
    </location>
</feature>
<proteinExistence type="predicted"/>
<reference evidence="2" key="1">
    <citation type="submission" date="2020-03" db="EMBL/GenBank/DDBJ databases">
        <authorList>
            <person name="He L."/>
        </authorList>
    </citation>
    <scope>NUCLEOTIDE SEQUENCE</scope>
    <source>
        <strain evidence="2">CkLH20</strain>
    </source>
</reference>
<dbReference type="Proteomes" id="UP000781932">
    <property type="component" value="Unassembled WGS sequence"/>
</dbReference>
<evidence type="ECO:0000313" key="3">
    <source>
        <dbReference type="Proteomes" id="UP000781932"/>
    </source>
</evidence>
<accession>A0A9P6LML2</accession>
<gene>
    <name evidence="2" type="ORF">CkaCkLH20_04042</name>
</gene>
<comment type="caution">
    <text evidence="2">The sequence shown here is derived from an EMBL/GenBank/DDBJ whole genome shotgun (WGS) entry which is preliminary data.</text>
</comment>
<keyword evidence="1" id="KW-0732">Signal</keyword>
<keyword evidence="3" id="KW-1185">Reference proteome</keyword>
<sequence length="419" mass="45604">MRNFNNLLLAGAALWSSASASSLDVSDIRKLDLHHDNLNNNTRLDCYREQECKDIRTYECKTGYTNVGFSRDSCQGPDFANPICCSTRTTNRFGVDQDGNKKKCMWRGTGPNCNGAGAPGEVVLFKSGNGGGPSEFGEVDDKQCSTGYKYFTCPLPEWEGLTSTCRWTDCQGHCDADETEVAHANDMYGRCPHQGVRRGLRYCCKNARKPLSNCHWVGQGHCDDNTCSPDEVTAARNLVGDHLSCKYGREKSLCCTPEMEALEPVEPPANPTPTNVNQSDETSTSIAIVKMSDYFSFIDVDKLAADMSGDFPGIDFDFDNFDVTNFPDAGDQNYQNHAPDQMPGNFTLTEAGDLPAELGNISGEPSAFWDPFSLQAPLAETSHTTDMFNASYMDGLESVGCGIAHVGANGLSHAGNSDP</sequence>
<feature type="chain" id="PRO_5040213230" evidence="1">
    <location>
        <begin position="21"/>
        <end position="419"/>
    </location>
</feature>
<name>A0A9P6LML2_9PEZI</name>
<dbReference type="EMBL" id="JAATWM020000010">
    <property type="protein sequence ID" value="KAF9878550.1"/>
    <property type="molecule type" value="Genomic_DNA"/>
</dbReference>
<dbReference type="OrthoDB" id="4833746at2759"/>
<dbReference type="GeneID" id="62159835"/>
<dbReference type="RefSeq" id="XP_038748011.1">
    <property type="nucleotide sequence ID" value="XM_038886761.1"/>
</dbReference>
<reference evidence="2" key="2">
    <citation type="submission" date="2020-11" db="EMBL/GenBank/DDBJ databases">
        <title>Whole genome sequencing of Colletotrichum sp.</title>
        <authorList>
            <person name="Li H."/>
        </authorList>
    </citation>
    <scope>NUCLEOTIDE SEQUENCE</scope>
    <source>
        <strain evidence="2">CkLH20</strain>
    </source>
</reference>
<dbReference type="AlphaFoldDB" id="A0A9P6LML2"/>
<organism evidence="2 3">
    <name type="scientific">Colletotrichum karsti</name>
    <dbReference type="NCBI Taxonomy" id="1095194"/>
    <lineage>
        <taxon>Eukaryota</taxon>
        <taxon>Fungi</taxon>
        <taxon>Dikarya</taxon>
        <taxon>Ascomycota</taxon>
        <taxon>Pezizomycotina</taxon>
        <taxon>Sordariomycetes</taxon>
        <taxon>Hypocreomycetidae</taxon>
        <taxon>Glomerellales</taxon>
        <taxon>Glomerellaceae</taxon>
        <taxon>Colletotrichum</taxon>
        <taxon>Colletotrichum boninense species complex</taxon>
    </lineage>
</organism>
<evidence type="ECO:0000256" key="1">
    <source>
        <dbReference type="SAM" id="SignalP"/>
    </source>
</evidence>